<evidence type="ECO:0000256" key="8">
    <source>
        <dbReference type="ARBA" id="ARBA00022605"/>
    </source>
</evidence>
<dbReference type="InterPro" id="IPR023016">
    <property type="entry name" value="HisA/PriA"/>
</dbReference>
<dbReference type="RefSeq" id="WP_009381809.1">
    <property type="nucleotide sequence ID" value="NZ_AMSQ01000001.1"/>
</dbReference>
<dbReference type="OrthoDB" id="9807749at2"/>
<dbReference type="GO" id="GO:0000105">
    <property type="term" value="P:L-histidine biosynthetic process"/>
    <property type="evidence" value="ECO:0007669"/>
    <property type="project" value="UniProtKB-UniRule"/>
</dbReference>
<dbReference type="NCBIfam" id="NF010114">
    <property type="entry name" value="PRK13587.1"/>
    <property type="match status" value="1"/>
</dbReference>
<dbReference type="CDD" id="cd04732">
    <property type="entry name" value="HisA"/>
    <property type="match status" value="1"/>
</dbReference>
<comment type="caution">
    <text evidence="15">The sequence shown here is derived from an EMBL/GenBank/DDBJ whole genome shotgun (WGS) entry which is preliminary data.</text>
</comment>
<dbReference type="GO" id="GO:0000162">
    <property type="term" value="P:L-tryptophan biosynthetic process"/>
    <property type="evidence" value="ECO:0007669"/>
    <property type="project" value="TreeGrafter"/>
</dbReference>
<dbReference type="SUPFAM" id="SSF51366">
    <property type="entry name" value="Ribulose-phoshate binding barrel"/>
    <property type="match status" value="1"/>
</dbReference>
<gene>
    <name evidence="12" type="primary">hisA</name>
    <name evidence="15" type="ORF">C273_00865</name>
</gene>
<sequence>MIEIWPAIDLIESESVRLTEGDYATKEAMTKTAEESIAFYNQFACVKRIHIVDLIGAKTSQPVERSFITTLVQQAQKPVEVGGGIREIETVQAYFEAGVSYCIVGTKAIEDFEWLQALTERYPNRIYLGLDAYDDEIKVNGWLESSRYQLSTFIDKVDALKLGGIIYTDISKDGRMQGPNVARVKDLVEQSAHPIIASGGVRHQSDLKALEKVGAKAAIVGKAAHQASFWEGLT</sequence>
<evidence type="ECO:0000256" key="5">
    <source>
        <dbReference type="ARBA" id="ARBA00012550"/>
    </source>
</evidence>
<evidence type="ECO:0000256" key="11">
    <source>
        <dbReference type="ARBA" id="ARBA00030547"/>
    </source>
</evidence>
<evidence type="ECO:0000256" key="4">
    <source>
        <dbReference type="ARBA" id="ARBA00009667"/>
    </source>
</evidence>
<dbReference type="HAMAP" id="MF_01014">
    <property type="entry name" value="HisA"/>
    <property type="match status" value="1"/>
</dbReference>
<accession>K9AT01</accession>
<organism evidence="15 16">
    <name type="scientific">Staphylococcus massiliensis S46</name>
    <dbReference type="NCBI Taxonomy" id="1229783"/>
    <lineage>
        <taxon>Bacteria</taxon>
        <taxon>Bacillati</taxon>
        <taxon>Bacillota</taxon>
        <taxon>Bacilli</taxon>
        <taxon>Bacillales</taxon>
        <taxon>Staphylococcaceae</taxon>
        <taxon>Staphylococcus</taxon>
    </lineage>
</organism>
<evidence type="ECO:0000256" key="10">
    <source>
        <dbReference type="ARBA" id="ARBA00023235"/>
    </source>
</evidence>
<evidence type="ECO:0000256" key="6">
    <source>
        <dbReference type="ARBA" id="ARBA00018464"/>
    </source>
</evidence>
<keyword evidence="9 12" id="KW-0368">Histidine biosynthesis</keyword>
<reference evidence="15 16" key="1">
    <citation type="journal article" date="2013" name="Genome Announc.">
        <title>Genome Sequence of Staphylococcus massiliensis Strain S46, Isolated from the Surface of Healthy Human Skin.</title>
        <authorList>
            <person name="Srivastav R."/>
            <person name="Singh A."/>
            <person name="Jangir P.K."/>
            <person name="Kumari C."/>
            <person name="Muduli S."/>
            <person name="Sharma R."/>
        </authorList>
    </citation>
    <scope>NUCLEOTIDE SEQUENCE [LARGE SCALE GENOMIC DNA]</scope>
    <source>
        <strain evidence="15 16">S46</strain>
    </source>
</reference>
<evidence type="ECO:0000313" key="16">
    <source>
        <dbReference type="Proteomes" id="UP000009885"/>
    </source>
</evidence>
<dbReference type="PATRIC" id="fig|1229783.3.peg.176"/>
<dbReference type="Proteomes" id="UP000009885">
    <property type="component" value="Unassembled WGS sequence"/>
</dbReference>
<dbReference type="STRING" id="1229783.C273_00865"/>
<keyword evidence="10 12" id="KW-0413">Isomerase</keyword>
<evidence type="ECO:0000256" key="1">
    <source>
        <dbReference type="ARBA" id="ARBA00000901"/>
    </source>
</evidence>
<evidence type="ECO:0000256" key="14">
    <source>
        <dbReference type="RuleBase" id="RU003658"/>
    </source>
</evidence>
<comment type="pathway">
    <text evidence="3 12 14">Amino-acid biosynthesis; L-histidine biosynthesis; L-histidine from 5-phospho-alpha-D-ribose 1-diphosphate: step 4/9.</text>
</comment>
<evidence type="ECO:0000256" key="7">
    <source>
        <dbReference type="ARBA" id="ARBA00022490"/>
    </source>
</evidence>
<keyword evidence="16" id="KW-1185">Reference proteome</keyword>
<evidence type="ECO:0000313" key="15">
    <source>
        <dbReference type="EMBL" id="EKU50528.1"/>
    </source>
</evidence>
<dbReference type="EC" id="5.3.1.16" evidence="5 12"/>
<dbReference type="AlphaFoldDB" id="K9AT01"/>
<dbReference type="NCBIfam" id="TIGR00007">
    <property type="entry name" value="1-(5-phosphoribosyl)-5-[(5-phosphoribosylamino)methylideneamino]imidazole-4-carboxamide isomerase"/>
    <property type="match status" value="1"/>
</dbReference>
<keyword evidence="8 12" id="KW-0028">Amino-acid biosynthesis</keyword>
<dbReference type="eggNOG" id="COG0106">
    <property type="taxonomic scope" value="Bacteria"/>
</dbReference>
<feature type="active site" description="Proton donor" evidence="12">
    <location>
        <position position="131"/>
    </location>
</feature>
<dbReference type="FunFam" id="3.20.20.70:FF:000009">
    <property type="entry name" value="1-(5-phosphoribosyl)-5-[(5-phosphoribosylamino)methylideneamino] imidazole-4-carboxamide isomerase"/>
    <property type="match status" value="1"/>
</dbReference>
<evidence type="ECO:0000256" key="2">
    <source>
        <dbReference type="ARBA" id="ARBA00004496"/>
    </source>
</evidence>
<dbReference type="PANTHER" id="PTHR43090">
    <property type="entry name" value="1-(5-PHOSPHORIBOSYL)-5-[(5-PHOSPHORIBOSYLAMINO)METHYLIDENEAMINO] IMIDAZOLE-4-CARBOXAMIDE ISOMERASE"/>
    <property type="match status" value="1"/>
</dbReference>
<dbReference type="UniPathway" id="UPA00031">
    <property type="reaction ID" value="UER00009"/>
</dbReference>
<dbReference type="Pfam" id="PF00977">
    <property type="entry name" value="His_biosynth"/>
    <property type="match status" value="1"/>
</dbReference>
<dbReference type="InterPro" id="IPR006062">
    <property type="entry name" value="His_biosynth"/>
</dbReference>
<evidence type="ECO:0000256" key="13">
    <source>
        <dbReference type="RuleBase" id="RU003657"/>
    </source>
</evidence>
<dbReference type="Gene3D" id="3.20.20.70">
    <property type="entry name" value="Aldolase class I"/>
    <property type="match status" value="1"/>
</dbReference>
<evidence type="ECO:0000256" key="12">
    <source>
        <dbReference type="HAMAP-Rule" id="MF_01014"/>
    </source>
</evidence>
<comment type="subcellular location">
    <subcellularLocation>
        <location evidence="2 12 14">Cytoplasm</location>
    </subcellularLocation>
</comment>
<dbReference type="EMBL" id="AMSQ01000001">
    <property type="protein sequence ID" value="EKU50528.1"/>
    <property type="molecule type" value="Genomic_DNA"/>
</dbReference>
<comment type="catalytic activity">
    <reaction evidence="1 12 14">
        <text>1-(5-phospho-beta-D-ribosyl)-5-[(5-phospho-beta-D-ribosylamino)methylideneamino]imidazole-4-carboxamide = 5-[(5-phospho-1-deoxy-D-ribulos-1-ylimino)methylamino]-1-(5-phospho-beta-D-ribosyl)imidazole-4-carboxamide</text>
        <dbReference type="Rhea" id="RHEA:15469"/>
        <dbReference type="ChEBI" id="CHEBI:58435"/>
        <dbReference type="ChEBI" id="CHEBI:58525"/>
        <dbReference type="EC" id="5.3.1.16"/>
    </reaction>
</comment>
<proteinExistence type="inferred from homology"/>
<comment type="similarity">
    <text evidence="4 12 13">Belongs to the HisA/HisF family.</text>
</comment>
<dbReference type="PANTHER" id="PTHR43090:SF2">
    <property type="entry name" value="1-(5-PHOSPHORIBOSYL)-5-[(5-PHOSPHORIBOSYLAMINO)METHYLIDENEAMINO] IMIDAZOLE-4-CARBOXAMIDE ISOMERASE"/>
    <property type="match status" value="1"/>
</dbReference>
<dbReference type="GO" id="GO:0003949">
    <property type="term" value="F:1-(5-phosphoribosyl)-5-[(5-phosphoribosylamino)methylideneamino]imidazole-4-carboxamide isomerase activity"/>
    <property type="evidence" value="ECO:0007669"/>
    <property type="project" value="UniProtKB-UniRule"/>
</dbReference>
<evidence type="ECO:0000256" key="9">
    <source>
        <dbReference type="ARBA" id="ARBA00023102"/>
    </source>
</evidence>
<protein>
    <recommendedName>
        <fullName evidence="6 12">1-(5-phosphoribosyl)-5-[(5-phosphoribosylamino)methylideneamino] imidazole-4-carboxamide isomerase</fullName>
        <ecNumber evidence="5 12">5.3.1.16</ecNumber>
    </recommendedName>
    <alternativeName>
        <fullName evidence="11 12">Phosphoribosylformimino-5-aminoimidazole carboxamide ribotide isomerase</fullName>
    </alternativeName>
</protein>
<dbReference type="InterPro" id="IPR006063">
    <property type="entry name" value="HisA_bact_arch"/>
</dbReference>
<name>K9AT01_9STAP</name>
<dbReference type="GO" id="GO:0005737">
    <property type="term" value="C:cytoplasm"/>
    <property type="evidence" value="ECO:0007669"/>
    <property type="project" value="UniProtKB-SubCell"/>
</dbReference>
<dbReference type="InterPro" id="IPR044524">
    <property type="entry name" value="Isoase_HisA-like"/>
</dbReference>
<keyword evidence="7 12" id="KW-0963">Cytoplasm</keyword>
<evidence type="ECO:0000256" key="3">
    <source>
        <dbReference type="ARBA" id="ARBA00005133"/>
    </source>
</evidence>
<dbReference type="InterPro" id="IPR013785">
    <property type="entry name" value="Aldolase_TIM"/>
</dbReference>
<dbReference type="InterPro" id="IPR011060">
    <property type="entry name" value="RibuloseP-bd_barrel"/>
</dbReference>
<feature type="active site" description="Proton acceptor" evidence="12">
    <location>
        <position position="9"/>
    </location>
</feature>